<dbReference type="Gene3D" id="2.60.110.10">
    <property type="entry name" value="Thaumatin"/>
    <property type="match status" value="1"/>
</dbReference>
<name>A0ABR2VA12_9PEZI</name>
<feature type="signal peptide" evidence="1">
    <location>
        <begin position="1"/>
        <end position="21"/>
    </location>
</feature>
<evidence type="ECO:0000313" key="3">
    <source>
        <dbReference type="EMBL" id="KAK9423389.1"/>
    </source>
</evidence>
<proteinExistence type="predicted"/>
<feature type="chain" id="PRO_5045948844" evidence="1">
    <location>
        <begin position="22"/>
        <end position="435"/>
    </location>
</feature>
<protein>
    <submittedName>
        <fullName evidence="3">Glucanase B</fullName>
    </submittedName>
</protein>
<dbReference type="InterPro" id="IPR032477">
    <property type="entry name" value="Glyco_hydro_64"/>
</dbReference>
<reference evidence="3 4" key="1">
    <citation type="journal article" date="2024" name="J. Plant Pathol.">
        <title>Sequence and assembly of the genome of Seiridium unicorne, isolate CBS 538.82, causal agent of cypress canker disease.</title>
        <authorList>
            <person name="Scali E."/>
            <person name="Rocca G.D."/>
            <person name="Danti R."/>
            <person name="Garbelotto M."/>
            <person name="Barberini S."/>
            <person name="Baroncelli R."/>
            <person name="Emiliani G."/>
        </authorList>
    </citation>
    <scope>NUCLEOTIDE SEQUENCE [LARGE SCALE GENOMIC DNA]</scope>
    <source>
        <strain evidence="3 4">BM-138-508</strain>
    </source>
</reference>
<organism evidence="3 4">
    <name type="scientific">Seiridium unicorne</name>
    <dbReference type="NCBI Taxonomy" id="138068"/>
    <lineage>
        <taxon>Eukaryota</taxon>
        <taxon>Fungi</taxon>
        <taxon>Dikarya</taxon>
        <taxon>Ascomycota</taxon>
        <taxon>Pezizomycotina</taxon>
        <taxon>Sordariomycetes</taxon>
        <taxon>Xylariomycetidae</taxon>
        <taxon>Amphisphaeriales</taxon>
        <taxon>Sporocadaceae</taxon>
        <taxon>Seiridium</taxon>
    </lineage>
</organism>
<dbReference type="InterPro" id="IPR037176">
    <property type="entry name" value="Osmotin/thaumatin-like_sf"/>
</dbReference>
<gene>
    <name evidence="3" type="ORF">SUNI508_04283</name>
</gene>
<feature type="domain" description="GH64" evidence="2">
    <location>
        <begin position="58"/>
        <end position="419"/>
    </location>
</feature>
<evidence type="ECO:0000259" key="2">
    <source>
        <dbReference type="PROSITE" id="PS52006"/>
    </source>
</evidence>
<keyword evidence="1" id="KW-0732">Signal</keyword>
<dbReference type="Gene3D" id="3.30.920.50">
    <property type="entry name" value="Beta-1,3-glucanase, C-terminal domain"/>
    <property type="match status" value="1"/>
</dbReference>
<dbReference type="PROSITE" id="PS52006">
    <property type="entry name" value="GH64"/>
    <property type="match status" value="1"/>
</dbReference>
<evidence type="ECO:0000256" key="1">
    <source>
        <dbReference type="SAM" id="SignalP"/>
    </source>
</evidence>
<dbReference type="Pfam" id="PF16483">
    <property type="entry name" value="Glyco_hydro_64"/>
    <property type="match status" value="1"/>
</dbReference>
<dbReference type="PANTHER" id="PTHR38165:SF1">
    <property type="entry name" value="GLUCANASE B"/>
    <property type="match status" value="1"/>
</dbReference>
<keyword evidence="4" id="KW-1185">Reference proteome</keyword>
<dbReference type="InterPro" id="IPR037398">
    <property type="entry name" value="Glyco_hydro_64_fam"/>
</dbReference>
<comment type="caution">
    <text evidence="3">The sequence shown here is derived from an EMBL/GenBank/DDBJ whole genome shotgun (WGS) entry which is preliminary data.</text>
</comment>
<evidence type="ECO:0000313" key="4">
    <source>
        <dbReference type="Proteomes" id="UP001408356"/>
    </source>
</evidence>
<sequence length="435" mass="46203">MYRIALPAFICFTLLNTLGAAIPLMVHPGTVHDIIITEDNTVNGTDAPNLAPLTALAADPLKISIANNMSGSSSLMAYITGRNADGAVVFLSPEGSWYFPDPDGSTTPIQVLDDMGLALSGLGGTTTFQLPGYITAARIWVSEGPLNFYTVATGGTQLVEPSFSNPSDPSAAINWGFVELTYTADGIWANLSFVDFVGLVMGMSLTLGSGEVQTRKGLKADAITGICNALVAQTAIDGQPWNELCVTDSNGKALRVISPNIYLEIMKGAFETYFDDYIEEVWSHYSTQNLTIDTQSGPGLVGCQVQGGYNLFCEDDNRSYSKPSAQDIFGCNSGPFALIDGDNAVHQAAVPRLCAAFNRGTLLANGGNVQPSLSSDSYYLSSPNNHYSRIVHEYETDGLGYAFSYDDVNPNGENEAGLVAGSDPQLLQIVIGGFS</sequence>
<accession>A0ABR2VA12</accession>
<dbReference type="Proteomes" id="UP001408356">
    <property type="component" value="Unassembled WGS sequence"/>
</dbReference>
<dbReference type="InterPro" id="IPR042517">
    <property type="entry name" value="Glyco_hydro_64_N_2"/>
</dbReference>
<dbReference type="PANTHER" id="PTHR38165">
    <property type="match status" value="1"/>
</dbReference>
<dbReference type="EMBL" id="JARVKF010000079">
    <property type="protein sequence ID" value="KAK9423389.1"/>
    <property type="molecule type" value="Genomic_DNA"/>
</dbReference>